<dbReference type="Proteomes" id="UP000663887">
    <property type="component" value="Unassembled WGS sequence"/>
</dbReference>
<keyword evidence="1" id="KW-0812">Transmembrane</keyword>
<proteinExistence type="predicted"/>
<evidence type="ECO:0000313" key="10">
    <source>
        <dbReference type="EMBL" id="CAF4482758.1"/>
    </source>
</evidence>
<sequence length="173" mass="20064">MYDDAMTVIVTIFSLIFLHFIYVISLSSECKSTSTFWTYYPCSFIISSPLFYCQQASTILPIDECLNGEITIFWHFPSGNMTITMKSDKNQPFLLHLFKMSSLKKKLIKNIYHLVNNKTTEEKIINVDDHQGINIPSDEYNQCSIKFETSNRIIFDYGTLIRMTISTSNNYIS</sequence>
<gene>
    <name evidence="11" type="ORF">BYL167_LOCUS37773</name>
    <name evidence="3" type="ORF">CJN711_LOCUS25906</name>
    <name evidence="10" type="ORF">GIL414_LOCUS33880</name>
    <name evidence="2" type="ORF">KQP761_LOCUS11457</name>
    <name evidence="6" type="ORF">MBJ925_LOCUS20258</name>
    <name evidence="9" type="ORF">OVN521_LOCUS30982</name>
    <name evidence="7" type="ORF">SMN809_LOCUS8332</name>
    <name evidence="8" type="ORF">UXM345_LOCUS32538</name>
    <name evidence="4" type="ORF">WKI299_LOCUS2876</name>
    <name evidence="5" type="ORF">XDN619_LOCUS6199</name>
</gene>
<dbReference type="EMBL" id="CAJNRF010000444">
    <property type="protein sequence ID" value="CAF1961721.1"/>
    <property type="molecule type" value="Genomic_DNA"/>
</dbReference>
<dbReference type="EMBL" id="CAJNRG010001705">
    <property type="protein sequence ID" value="CAF2037974.1"/>
    <property type="molecule type" value="Genomic_DNA"/>
</dbReference>
<keyword evidence="13" id="KW-1185">Reference proteome</keyword>
<keyword evidence="1" id="KW-1133">Transmembrane helix</keyword>
<reference evidence="8" key="1">
    <citation type="submission" date="2021-02" db="EMBL/GenBank/DDBJ databases">
        <authorList>
            <person name="Nowell W R."/>
        </authorList>
    </citation>
    <scope>NUCLEOTIDE SEQUENCE</scope>
</reference>
<dbReference type="EMBL" id="CAJOBJ010076638">
    <property type="protein sequence ID" value="CAF4482758.1"/>
    <property type="molecule type" value="Genomic_DNA"/>
</dbReference>
<evidence type="ECO:0000313" key="3">
    <source>
        <dbReference type="EMBL" id="CAF1475851.1"/>
    </source>
</evidence>
<evidence type="ECO:0000313" key="8">
    <source>
        <dbReference type="EMBL" id="CAF4284703.1"/>
    </source>
</evidence>
<dbReference type="Proteomes" id="UP000676336">
    <property type="component" value="Unassembled WGS sequence"/>
</dbReference>
<dbReference type="EMBL" id="CAJOBH010086351">
    <property type="protein sequence ID" value="CAF4542779.1"/>
    <property type="molecule type" value="Genomic_DNA"/>
</dbReference>
<dbReference type="Proteomes" id="UP000663866">
    <property type="component" value="Unassembled WGS sequence"/>
</dbReference>
<dbReference type="AlphaFoldDB" id="A0A820GYT9"/>
<evidence type="ECO:0000313" key="9">
    <source>
        <dbReference type="EMBL" id="CAF4292662.1"/>
    </source>
</evidence>
<evidence type="ECO:0000313" key="2">
    <source>
        <dbReference type="EMBL" id="CAF1439812.1"/>
    </source>
</evidence>
<feature type="transmembrane region" description="Helical" evidence="1">
    <location>
        <begin position="6"/>
        <end position="24"/>
    </location>
</feature>
<evidence type="ECO:0000313" key="6">
    <source>
        <dbReference type="EMBL" id="CAF2090657.1"/>
    </source>
</evidence>
<accession>A0A820GYT9</accession>
<evidence type="ECO:0000313" key="5">
    <source>
        <dbReference type="EMBL" id="CAF2037974.1"/>
    </source>
</evidence>
<dbReference type="EMBL" id="CAJNRE010010429">
    <property type="protein sequence ID" value="CAF2090657.1"/>
    <property type="molecule type" value="Genomic_DNA"/>
</dbReference>
<name>A0A820GYT9_9BILA</name>
<dbReference type="EMBL" id="CAJOBI010002546">
    <property type="protein sequence ID" value="CAF3933658.1"/>
    <property type="molecule type" value="Genomic_DNA"/>
</dbReference>
<dbReference type="Proteomes" id="UP000663842">
    <property type="component" value="Unassembled WGS sequence"/>
</dbReference>
<dbReference type="Proteomes" id="UP000663824">
    <property type="component" value="Unassembled WGS sequence"/>
</dbReference>
<dbReference type="Proteomes" id="UP000681720">
    <property type="component" value="Unassembled WGS sequence"/>
</dbReference>
<dbReference type="EMBL" id="CAJOBF010010003">
    <property type="protein sequence ID" value="CAF4284703.1"/>
    <property type="molecule type" value="Genomic_DNA"/>
</dbReference>
<evidence type="ECO:0000256" key="1">
    <source>
        <dbReference type="SAM" id="Phobius"/>
    </source>
</evidence>
<dbReference type="Proteomes" id="UP000663855">
    <property type="component" value="Unassembled WGS sequence"/>
</dbReference>
<organism evidence="8 12">
    <name type="scientific">Rotaria magnacalcarata</name>
    <dbReference type="NCBI Taxonomy" id="392030"/>
    <lineage>
        <taxon>Eukaryota</taxon>
        <taxon>Metazoa</taxon>
        <taxon>Spiralia</taxon>
        <taxon>Gnathifera</taxon>
        <taxon>Rotifera</taxon>
        <taxon>Eurotatoria</taxon>
        <taxon>Bdelloidea</taxon>
        <taxon>Philodinida</taxon>
        <taxon>Philodinidae</taxon>
        <taxon>Rotaria</taxon>
    </lineage>
</organism>
<evidence type="ECO:0000313" key="13">
    <source>
        <dbReference type="Proteomes" id="UP000663866"/>
    </source>
</evidence>
<dbReference type="Proteomes" id="UP000663856">
    <property type="component" value="Unassembled WGS sequence"/>
</dbReference>
<evidence type="ECO:0000313" key="4">
    <source>
        <dbReference type="EMBL" id="CAF1961721.1"/>
    </source>
</evidence>
<dbReference type="EMBL" id="CAJNOV010012113">
    <property type="protein sequence ID" value="CAF1475851.1"/>
    <property type="molecule type" value="Genomic_DNA"/>
</dbReference>
<dbReference type="OrthoDB" id="10345501at2759"/>
<keyword evidence="1" id="KW-0472">Membrane</keyword>
<evidence type="ECO:0000313" key="11">
    <source>
        <dbReference type="EMBL" id="CAF4542779.1"/>
    </source>
</evidence>
<evidence type="ECO:0000313" key="12">
    <source>
        <dbReference type="Proteomes" id="UP000663842"/>
    </source>
</evidence>
<protein>
    <submittedName>
        <fullName evidence="8">Uncharacterized protein</fullName>
    </submittedName>
</protein>
<dbReference type="Proteomes" id="UP000681967">
    <property type="component" value="Unassembled WGS sequence"/>
</dbReference>
<dbReference type="Proteomes" id="UP000663834">
    <property type="component" value="Unassembled WGS sequence"/>
</dbReference>
<dbReference type="EMBL" id="CAJNOW010005099">
    <property type="protein sequence ID" value="CAF1439812.1"/>
    <property type="molecule type" value="Genomic_DNA"/>
</dbReference>
<comment type="caution">
    <text evidence="8">The sequence shown here is derived from an EMBL/GenBank/DDBJ whole genome shotgun (WGS) entry which is preliminary data.</text>
</comment>
<evidence type="ECO:0000313" key="7">
    <source>
        <dbReference type="EMBL" id="CAF3933658.1"/>
    </source>
</evidence>
<dbReference type="EMBL" id="CAJOBG010013157">
    <property type="protein sequence ID" value="CAF4292662.1"/>
    <property type="molecule type" value="Genomic_DNA"/>
</dbReference>